<gene>
    <name evidence="1" type="ORF">H9X81_00095</name>
</gene>
<dbReference type="Proteomes" id="UP000724149">
    <property type="component" value="Unassembled WGS sequence"/>
</dbReference>
<name>A0ABS2GIB2_9FIRM</name>
<dbReference type="RefSeq" id="WP_191391807.1">
    <property type="nucleotide sequence ID" value="NZ_JACSNR010000001.1"/>
</dbReference>
<dbReference type="EMBL" id="JACSNR010000001">
    <property type="protein sequence ID" value="MBM6922097.1"/>
    <property type="molecule type" value="Genomic_DNA"/>
</dbReference>
<organism evidence="1 2">
    <name type="scientific">Hydrogenoanaerobacterium saccharovorans</name>
    <dbReference type="NCBI Taxonomy" id="474960"/>
    <lineage>
        <taxon>Bacteria</taxon>
        <taxon>Bacillati</taxon>
        <taxon>Bacillota</taxon>
        <taxon>Clostridia</taxon>
        <taxon>Eubacteriales</taxon>
        <taxon>Oscillospiraceae</taxon>
        <taxon>Hydrogenoanaerobacterium</taxon>
    </lineage>
</organism>
<protein>
    <submittedName>
        <fullName evidence="1">DUF2508 family protein</fullName>
    </submittedName>
</protein>
<sequence>MKTQTCTPIETPFSPKEELRLVQQELETARCHFNMAEDSDLIDCCIHQLTALEKRQNYLLRLLRHSGV</sequence>
<comment type="caution">
    <text evidence="1">The sequence shown here is derived from an EMBL/GenBank/DDBJ whole genome shotgun (WGS) entry which is preliminary data.</text>
</comment>
<keyword evidence="2" id="KW-1185">Reference proteome</keyword>
<proteinExistence type="predicted"/>
<reference evidence="1 2" key="1">
    <citation type="journal article" date="2021" name="Sci. Rep.">
        <title>The distribution of antibiotic resistance genes in chicken gut microbiota commensals.</title>
        <authorList>
            <person name="Juricova H."/>
            <person name="Matiasovicova J."/>
            <person name="Kubasova T."/>
            <person name="Cejkova D."/>
            <person name="Rychlik I."/>
        </authorList>
    </citation>
    <scope>NUCLEOTIDE SEQUENCE [LARGE SCALE GENOMIC DNA]</scope>
    <source>
        <strain evidence="1 2">An564</strain>
    </source>
</reference>
<accession>A0ABS2GIB2</accession>
<evidence type="ECO:0000313" key="2">
    <source>
        <dbReference type="Proteomes" id="UP000724149"/>
    </source>
</evidence>
<evidence type="ECO:0000313" key="1">
    <source>
        <dbReference type="EMBL" id="MBM6922097.1"/>
    </source>
</evidence>